<sequence>MIKYIQLYILFDFNNTEDTQFKTDFKKLPRKEFKRPFAKHVLTPTSRDQKLCLGHEQCSRSWSHKYCLHGTKKKCTGEEVAVKVFTQPSDSRTLMIQQREFAVLKMLCHNNVVQLFAMEPEISGNMHVLVMQYCSEGTLYRMLSKPEHTFGLEEDEFLIFLRDITEGMKHLCEHQIVHRDIKPGNILCYKADTGRFIYKLTDFGAARALDDSQEFVSLYGTEEYLHPDMYDVAVMKKAVGHKFDAAVDLWSLAVTIYQVATGQLPFQPFGGRKNRTTMHKILAEKKSGVVSGIQKSYGGDIEWSYDFPETCMLSQGLKNLLLPFLAGLLERDSKKTWNFDQYFSQVQEIVSKKVIHLFSPEHFTNYRIYIKKEQNFTNLQELIATQTASFTNLQELIATQTDVNAANQLLLFEGRLLYDVVNTQQTIDTYPPNITQKHPIFLIISPTNKTLAFEETIPQFPLLDPNAHAIDRTVLRNNVSVIFYIKKLVMQIMLKQDLLRESLRNFMIFQNQTFVTHRDLPTGAVEIMALISTFLENTNHSMKESAEKMTLERLLVELEKQQRNYLKNFSDDYRLNSGCSSETDHCVPTIVSLASRAQELTNRLVDQLNKVNTDQFHELDRFVFFYSFFFFFFSFTTSLLYFFFSFFTFCLFFFYLFSFLTSLFYFFFSFFTFFFSFFFFLFLTFSFFFFFFSFFSLFLLFFFLFFTFFSFLFFFLFFFFSFFFFFTFFFFFFLLFFPFFFFFFFFFTFFLIFLLFFSFFFFFFFFYFSFLFLPFFFFTFFFFLYFFFFLFFFFLFLLFFFLDFLFYFFFFFFFFFLFSSFNFFFFFFYVFFFFFIFFFSFFFFFFFFFYFFLFFFSFFFFLFFFFFFSFFFLFFLFSFLPFLFFFLFFFFFFTFFFFFF</sequence>
<accession>A0A812ED58</accession>
<comment type="catalytic activity">
    <reaction evidence="9">
        <text>L-seryl-[I-kappa-B protein] + ATP = O-phospho-L-seryl-[I-kappa-B protein] + ADP + H(+)</text>
        <dbReference type="Rhea" id="RHEA:19073"/>
        <dbReference type="Rhea" id="RHEA-COMP:13698"/>
        <dbReference type="Rhea" id="RHEA-COMP:13699"/>
        <dbReference type="ChEBI" id="CHEBI:15378"/>
        <dbReference type="ChEBI" id="CHEBI:29999"/>
        <dbReference type="ChEBI" id="CHEBI:30616"/>
        <dbReference type="ChEBI" id="CHEBI:83421"/>
        <dbReference type="ChEBI" id="CHEBI:456216"/>
        <dbReference type="EC" id="2.7.11.10"/>
    </reaction>
</comment>
<keyword evidence="11" id="KW-1133">Transmembrane helix</keyword>
<dbReference type="EC" id="2.7.11.10" evidence="2"/>
<feature type="coiled-coil region" evidence="10">
    <location>
        <begin position="541"/>
        <end position="568"/>
    </location>
</feature>
<comment type="subcellular location">
    <subcellularLocation>
        <location evidence="1">Cytoplasm</location>
    </subcellularLocation>
</comment>
<keyword evidence="11" id="KW-0812">Transmembrane</keyword>
<evidence type="ECO:0000256" key="6">
    <source>
        <dbReference type="ARBA" id="ARBA00022741"/>
    </source>
</evidence>
<organism evidence="14 15">
    <name type="scientific">Acanthosepion pharaonis</name>
    <name type="common">Pharaoh cuttlefish</name>
    <name type="synonym">Sepia pharaonis</name>
    <dbReference type="NCBI Taxonomy" id="158019"/>
    <lineage>
        <taxon>Eukaryota</taxon>
        <taxon>Metazoa</taxon>
        <taxon>Spiralia</taxon>
        <taxon>Lophotrochozoa</taxon>
        <taxon>Mollusca</taxon>
        <taxon>Cephalopoda</taxon>
        <taxon>Coleoidea</taxon>
        <taxon>Decapodiformes</taxon>
        <taxon>Sepiida</taxon>
        <taxon>Sepiina</taxon>
        <taxon>Sepiidae</taxon>
        <taxon>Acanthosepion</taxon>
    </lineage>
</organism>
<dbReference type="Gene3D" id="3.10.20.90">
    <property type="entry name" value="Phosphatidylinositol 3-kinase Catalytic Subunit, Chain A, domain 1"/>
    <property type="match status" value="2"/>
</dbReference>
<name>A0A812ED58_ACAPH</name>
<feature type="transmembrane region" description="Helical" evidence="11">
    <location>
        <begin position="775"/>
        <end position="801"/>
    </location>
</feature>
<dbReference type="CDD" id="cd12219">
    <property type="entry name" value="Ubl_TBK1_like"/>
    <property type="match status" value="1"/>
</dbReference>
<evidence type="ECO:0000313" key="15">
    <source>
        <dbReference type="Proteomes" id="UP000597762"/>
    </source>
</evidence>
<dbReference type="InterPro" id="IPR011009">
    <property type="entry name" value="Kinase-like_dom_sf"/>
</dbReference>
<reference evidence="14" key="1">
    <citation type="submission" date="2021-01" db="EMBL/GenBank/DDBJ databases">
        <authorList>
            <person name="Li R."/>
            <person name="Bekaert M."/>
        </authorList>
    </citation>
    <scope>NUCLEOTIDE SEQUENCE</scope>
    <source>
        <strain evidence="14">Farmed</strain>
    </source>
</reference>
<feature type="domain" description="Protein kinase" evidence="12">
    <location>
        <begin position="47"/>
        <end position="350"/>
    </location>
</feature>
<dbReference type="PROSITE" id="PS50011">
    <property type="entry name" value="PROTEIN_KINASE_DOM"/>
    <property type="match status" value="1"/>
</dbReference>
<feature type="transmembrane region" description="Helical" evidence="11">
    <location>
        <begin position="874"/>
        <end position="899"/>
    </location>
</feature>
<dbReference type="Proteomes" id="UP000597762">
    <property type="component" value="Unassembled WGS sequence"/>
</dbReference>
<feature type="transmembrane region" description="Helical" evidence="11">
    <location>
        <begin position="841"/>
        <end position="868"/>
    </location>
</feature>
<evidence type="ECO:0000313" key="14">
    <source>
        <dbReference type="EMBL" id="CAE1320139.1"/>
    </source>
</evidence>
<dbReference type="InterPro" id="IPR029071">
    <property type="entry name" value="Ubiquitin-like_domsf"/>
</dbReference>
<evidence type="ECO:0000256" key="9">
    <source>
        <dbReference type="ARBA" id="ARBA00048789"/>
    </source>
</evidence>
<feature type="transmembrane region" description="Helical" evidence="11">
    <location>
        <begin position="713"/>
        <end position="737"/>
    </location>
</feature>
<keyword evidence="10" id="KW-0175">Coiled coil</keyword>
<dbReference type="SUPFAM" id="SSF56112">
    <property type="entry name" value="Protein kinase-like (PK-like)"/>
    <property type="match status" value="1"/>
</dbReference>
<dbReference type="InterPro" id="IPR051180">
    <property type="entry name" value="IKK"/>
</dbReference>
<dbReference type="Pfam" id="PF00069">
    <property type="entry name" value="Pkinase"/>
    <property type="match status" value="1"/>
</dbReference>
<dbReference type="GO" id="GO:0008384">
    <property type="term" value="F:IkappaB kinase activity"/>
    <property type="evidence" value="ECO:0007669"/>
    <property type="project" value="UniProtKB-EC"/>
</dbReference>
<feature type="transmembrane region" description="Helical" evidence="11">
    <location>
        <begin position="807"/>
        <end position="834"/>
    </location>
</feature>
<evidence type="ECO:0000256" key="5">
    <source>
        <dbReference type="ARBA" id="ARBA00022679"/>
    </source>
</evidence>
<dbReference type="PANTHER" id="PTHR22969:SF15">
    <property type="entry name" value="FI05319P"/>
    <property type="match status" value="1"/>
</dbReference>
<comment type="caution">
    <text evidence="14">The sequence shown here is derived from an EMBL/GenBank/DDBJ whole genome shotgun (WGS) entry which is preliminary data.</text>
</comment>
<proteinExistence type="predicted"/>
<evidence type="ECO:0000256" key="8">
    <source>
        <dbReference type="ARBA" id="ARBA00022840"/>
    </source>
</evidence>
<keyword evidence="5 14" id="KW-0808">Transferase</keyword>
<dbReference type="GO" id="GO:0005737">
    <property type="term" value="C:cytoplasm"/>
    <property type="evidence" value="ECO:0007669"/>
    <property type="project" value="UniProtKB-SubCell"/>
</dbReference>
<evidence type="ECO:0000256" key="7">
    <source>
        <dbReference type="ARBA" id="ARBA00022777"/>
    </source>
</evidence>
<evidence type="ECO:0000256" key="2">
    <source>
        <dbReference type="ARBA" id="ARBA00012442"/>
    </source>
</evidence>
<dbReference type="OrthoDB" id="10013850at2759"/>
<dbReference type="FunFam" id="1.10.510.10:FF:000100">
    <property type="entry name" value="inhibitor of nuclear factor kappa-B kinase subunit epsilon"/>
    <property type="match status" value="1"/>
</dbReference>
<keyword evidence="8" id="KW-0067">ATP-binding</keyword>
<keyword evidence="7" id="KW-0418">Kinase</keyword>
<dbReference type="GO" id="GO:0005524">
    <property type="term" value="F:ATP binding"/>
    <property type="evidence" value="ECO:0007669"/>
    <property type="project" value="UniProtKB-KW"/>
</dbReference>
<dbReference type="SUPFAM" id="SSF54236">
    <property type="entry name" value="Ubiquitin-like"/>
    <property type="match status" value="1"/>
</dbReference>
<feature type="domain" description="Ubiquitin-like" evidence="13">
    <location>
        <begin position="366"/>
        <end position="419"/>
    </location>
</feature>
<keyword evidence="4" id="KW-0723">Serine/threonine-protein kinase</keyword>
<keyword evidence="11" id="KW-0472">Membrane</keyword>
<dbReference type="InterPro" id="IPR000626">
    <property type="entry name" value="Ubiquitin-like_dom"/>
</dbReference>
<dbReference type="Gene3D" id="3.30.200.20">
    <property type="entry name" value="Phosphorylase Kinase, domain 1"/>
    <property type="match status" value="1"/>
</dbReference>
<dbReference type="PROSITE" id="PS50053">
    <property type="entry name" value="UBIQUITIN_2"/>
    <property type="match status" value="1"/>
</dbReference>
<feature type="transmembrane region" description="Helical" evidence="11">
    <location>
        <begin position="623"/>
        <end position="656"/>
    </location>
</feature>
<dbReference type="InterPro" id="IPR008271">
    <property type="entry name" value="Ser/Thr_kinase_AS"/>
</dbReference>
<evidence type="ECO:0000256" key="4">
    <source>
        <dbReference type="ARBA" id="ARBA00022527"/>
    </source>
</evidence>
<protein>
    <recommendedName>
        <fullName evidence="2">IkappaB kinase</fullName>
        <ecNumber evidence="2">2.7.11.10</ecNumber>
    </recommendedName>
</protein>
<dbReference type="PROSITE" id="PS00108">
    <property type="entry name" value="PROTEIN_KINASE_ST"/>
    <property type="match status" value="1"/>
</dbReference>
<evidence type="ECO:0000256" key="10">
    <source>
        <dbReference type="SAM" id="Coils"/>
    </source>
</evidence>
<evidence type="ECO:0000256" key="3">
    <source>
        <dbReference type="ARBA" id="ARBA00022490"/>
    </source>
</evidence>
<dbReference type="PANTHER" id="PTHR22969">
    <property type="entry name" value="IKB KINASE"/>
    <property type="match status" value="1"/>
</dbReference>
<gene>
    <name evidence="14" type="ORF">SPHA_70433</name>
</gene>
<keyword evidence="6" id="KW-0547">Nucleotide-binding</keyword>
<dbReference type="EMBL" id="CAHIKZ030005157">
    <property type="protein sequence ID" value="CAE1320139.1"/>
    <property type="molecule type" value="Genomic_DNA"/>
</dbReference>
<feature type="transmembrane region" description="Helical" evidence="11">
    <location>
        <begin position="743"/>
        <end position="768"/>
    </location>
</feature>
<dbReference type="InterPro" id="IPR000719">
    <property type="entry name" value="Prot_kinase_dom"/>
</dbReference>
<evidence type="ECO:0000259" key="12">
    <source>
        <dbReference type="PROSITE" id="PS50011"/>
    </source>
</evidence>
<dbReference type="AlphaFoldDB" id="A0A812ED58"/>
<evidence type="ECO:0000256" key="11">
    <source>
        <dbReference type="SAM" id="Phobius"/>
    </source>
</evidence>
<evidence type="ECO:0000256" key="1">
    <source>
        <dbReference type="ARBA" id="ARBA00004496"/>
    </source>
</evidence>
<keyword evidence="15" id="KW-1185">Reference proteome</keyword>
<dbReference type="Gene3D" id="1.10.510.10">
    <property type="entry name" value="Transferase(Phosphotransferase) domain 1"/>
    <property type="match status" value="1"/>
</dbReference>
<keyword evidence="3" id="KW-0963">Cytoplasm</keyword>
<evidence type="ECO:0000259" key="13">
    <source>
        <dbReference type="PROSITE" id="PS50053"/>
    </source>
</evidence>
<dbReference type="SMART" id="SM00220">
    <property type="entry name" value="S_TKc"/>
    <property type="match status" value="1"/>
</dbReference>